<feature type="transmembrane region" description="Helical" evidence="4">
    <location>
        <begin position="2382"/>
        <end position="2402"/>
    </location>
</feature>
<proteinExistence type="predicted"/>
<gene>
    <name evidence="5" type="ORF">PPRIM_AZ9-3.1.T1640013</name>
</gene>
<keyword evidence="3" id="KW-1015">Disulfide bond</keyword>
<feature type="transmembrane region" description="Helical" evidence="4">
    <location>
        <begin position="12"/>
        <end position="30"/>
    </location>
</feature>
<dbReference type="SMART" id="SM00639">
    <property type="entry name" value="PSA"/>
    <property type="match status" value="18"/>
</dbReference>
<protein>
    <submittedName>
        <fullName evidence="5">Uncharacterized protein</fullName>
    </submittedName>
</protein>
<keyword evidence="4" id="KW-1133">Transmembrane helix</keyword>
<dbReference type="NCBIfam" id="TIGR02232">
    <property type="entry name" value="myxo_disulf_rpt"/>
    <property type="match status" value="3"/>
</dbReference>
<dbReference type="InterPro" id="IPR011936">
    <property type="entry name" value="Myxo_disulph_rpt"/>
</dbReference>
<feature type="transmembrane region" description="Helical" evidence="4">
    <location>
        <begin position="2239"/>
        <end position="2265"/>
    </location>
</feature>
<evidence type="ECO:0000256" key="1">
    <source>
        <dbReference type="ARBA" id="ARBA00022729"/>
    </source>
</evidence>
<dbReference type="Proteomes" id="UP000688137">
    <property type="component" value="Unassembled WGS sequence"/>
</dbReference>
<reference evidence="5" key="1">
    <citation type="submission" date="2021-01" db="EMBL/GenBank/DDBJ databases">
        <authorList>
            <consortium name="Genoscope - CEA"/>
            <person name="William W."/>
        </authorList>
    </citation>
    <scope>NUCLEOTIDE SEQUENCE</scope>
</reference>
<accession>A0A8S1QL27</accession>
<feature type="transmembrane region" description="Helical" evidence="4">
    <location>
        <begin position="51"/>
        <end position="70"/>
    </location>
</feature>
<dbReference type="OMA" id="LCMKYTY"/>
<feature type="transmembrane region" description="Helical" evidence="4">
    <location>
        <begin position="2351"/>
        <end position="2370"/>
    </location>
</feature>
<feature type="transmembrane region" description="Helical" evidence="4">
    <location>
        <begin position="2414"/>
        <end position="2435"/>
    </location>
</feature>
<dbReference type="InterPro" id="IPR002895">
    <property type="entry name" value="Paramecium_SA"/>
</dbReference>
<keyword evidence="1" id="KW-0732">Signal</keyword>
<evidence type="ECO:0000313" key="6">
    <source>
        <dbReference type="Proteomes" id="UP000688137"/>
    </source>
</evidence>
<feature type="transmembrane region" description="Helical" evidence="4">
    <location>
        <begin position="2075"/>
        <end position="2100"/>
    </location>
</feature>
<feature type="transmembrane region" description="Helical" evidence="4">
    <location>
        <begin position="2175"/>
        <end position="2196"/>
    </location>
</feature>
<feature type="transmembrane region" description="Helical" evidence="4">
    <location>
        <begin position="2327"/>
        <end position="2345"/>
    </location>
</feature>
<dbReference type="EMBL" id="CAJJDM010000171">
    <property type="protein sequence ID" value="CAD8115367.1"/>
    <property type="molecule type" value="Genomic_DNA"/>
</dbReference>
<feature type="transmembrane region" description="Helical" evidence="4">
    <location>
        <begin position="2277"/>
        <end position="2299"/>
    </location>
</feature>
<keyword evidence="4" id="KW-0472">Membrane</keyword>
<organism evidence="5 6">
    <name type="scientific">Paramecium primaurelia</name>
    <dbReference type="NCBI Taxonomy" id="5886"/>
    <lineage>
        <taxon>Eukaryota</taxon>
        <taxon>Sar</taxon>
        <taxon>Alveolata</taxon>
        <taxon>Ciliophora</taxon>
        <taxon>Intramacronucleata</taxon>
        <taxon>Oligohymenophorea</taxon>
        <taxon>Peniculida</taxon>
        <taxon>Parameciidae</taxon>
        <taxon>Paramecium</taxon>
    </lineage>
</organism>
<dbReference type="PANTHER" id="PTHR38934">
    <property type="entry name" value="HYPHALLY REGULATED CELL WALL PROTEIN 1"/>
    <property type="match status" value="1"/>
</dbReference>
<keyword evidence="6" id="KW-1185">Reference proteome</keyword>
<dbReference type="Pfam" id="PF01508">
    <property type="entry name" value="Paramecium_SA"/>
    <property type="match status" value="13"/>
</dbReference>
<evidence type="ECO:0000256" key="3">
    <source>
        <dbReference type="ARBA" id="ARBA00023157"/>
    </source>
</evidence>
<evidence type="ECO:0000256" key="4">
    <source>
        <dbReference type="SAM" id="Phobius"/>
    </source>
</evidence>
<keyword evidence="4" id="KW-0812">Transmembrane</keyword>
<evidence type="ECO:0000313" key="5">
    <source>
        <dbReference type="EMBL" id="CAD8115367.1"/>
    </source>
</evidence>
<keyword evidence="2" id="KW-0677">Repeat</keyword>
<name>A0A8S1QL27_PARPR</name>
<sequence>MLEVKMNVKALVFVFGIMICVFQIPVNHTIKRQIIRIHARITHKRIVENKSSVAFILVNVLTSQIATYLIKIIVKNRHINVYLMVQSVFRCQNVVIIKQRMDVRIKIRMVIIAFGLWVQRKNLPIYLKSHSMCNEGLNGCTISEQGYGCIEQMESCSQYVNYFQCFESKQRKDNCFWDTKNAKCVEKVCENLPFTQDYECKSYLSDCTTNGIHCVRRKQCSDAQNKLGCISDAQGNKCEYHENQCKNKSCDTAPNSLSNYQQCQDYDNLLDCVTSEIKGCKNRPVTCNGYAFEIDCYSIQKQDCVWYENKCEQRQCYHAPIYYSHIDCHQYGNCIGKLNGGCQITPQSCEDILQEQFCELNYNKEKCIWLGGKCVLLECNKLKLPYYKNHKICQQASQFCTFNLDSIGCTDYLCENVSEIEYCKIDSSGTVCTLNQGCIQKQCKTAPPSYDTNQKCEGWMPKCTVNVQFVQNQKILIGCVDKKISCQLAIQDQCYTTISGFKCKWDGSSQSCIDQECTDADPKVYLTNDDCQQFQVFIGPCIIGSSGIGCTKWPTNCNQMINQQQCKLNLKDGTKCFWTGTYCKKQQCSDAPPINYTNNIECNTWFNNCIFNHSQGGCKDRPISLACTSSPNNNMYDTHQECFAWNPKCTVTSSYSVEGCEQKKDSCYEFIRQRNCKTTLNGQICYWDDKLQMCMNEDENNNGVADCDKRLYGDLTHQDCEEFMPKCTLNNIVRSCQYLSYYCDYQYKQQCQITRYQQPCKWDDLNQRCKNVVCTDNTTAQTEVECLKFKQQNECQLKIKSNGTYGIGCENRPTTCNSITDPVICKLTLTTNQHRCYYFNSICQVVQSNQCEVITESKSDEFCQLYNTQCVLQSSGQGCYSMVNCSDLSNKICNSAIMRYNQKCSFQDICRWDYDCSQKYLSSSHCNDQKTQFGQLCQYIYQCPYYCNYYCRLQTTQKNLTFSSSATLLDKYKQCQVYSSSYRYDTNCNCCVILTSCNSQIGSEPLCNLSIDQSRRQCGYNQQTQTCEDRKCEHLTSSQPISRQLCFEWKYNCVYDATGCKTFSGDCTTIGFIQQCYSFSCQWQDGKCVNYVNCELNTTAVTNRECLLINSSCCRLNYNKGQGCAFTNCIQITSSTICNSAQLANGERCRWDNYYSKCYNKYCQEYAIQSDCESSYGYISPIATKCYWCSNYSTKCTNNSYCNSSSMTSYKSHQDCNSVNVLTTIQFIISAKCTVKLQRCSDYKYQEACKKTIDGLECYWYSNTCLNICEAAFYLISSHTNSSCHSWHASCMQLNSSECQTLDCNLLTTSANCAIFTEKCFWDGSNCQSIGDCSKYSTNTLCLNTSNSQDIPCFWNGTLCLEKTCSNKPTLSLNQSECDSWLLNCQWNVNNNQCVQDCTQANISNNTHQLCEAYYLNKSCTVKLDLIQCVDLPFSCPLAKKTQCYIDQSGNECYFQVSSGQCVNLLCSNLPSSYKKHETCNQRLKSCTVNTTLNGCQQLTDCSNYSIQDQCQIDSNKIECEWIISENKCTIKECSTAQLPIYSAHSCQQYFGDLCTVNANQDGCEIGQALCMKYTYNQCKSDGQMNLSGVDCFWNEEKSICLERICENGPPLAQSHSDCVGFLSTCQKGGCRIKGCFDYNYAIDTACASIFEDKRCVTNGYQCVLRNNCEDVKIIDGCTFDINLNPCVWINEKCQIKTCGTASVSLNKYLECNEYFPNCTVKQGGGCTKKQTCENYQIKEACFTDSENVECIWDDYLNQCFSNQCMDFCGDGVVSSKEEECDDGNYLPYDGCYKCQVQCPQGCNVCNGRICEDCQKNGWLLINGVCTSKCGDGYTVGSEQCDDGNYIEFDGCYQCSFSCHQKCLNCFQGLCLQCEFGYLEDGSQCHNICGDGNLIQQIEQCDDGNQQNNDGCSNTCEVEKNWKCHQENNISQCKYLILPMITLTKLTKTNSDNQEFQLSFSEKVRLNVNGISEEQFLQMIVVVLENANHNEYDVEIKPIISITTQLTDVAYKILVYFKSKIQNPLLKVTILCENIVNIQDNSLYSNEVKLVLKSPNKMSNDQKSLIQKTAFLSRIVMYIILIVSGIAFLFGNLEILWNLLDMLQQLSYMKFHNLQFPENLKIYFEIFSIGSFTPIINFFQTDIYLQNLFDYQIPIIPAKWKFEEYEINCYFLNNFQTLIILIIIGFAYFLVSFFFYKFLILIKYQNWPTIFYKSKSQSLFKFVRLIFSFQKLARKQCSYFVYSGLIRILTSNYYELTFASILQIANYNIDTTLNTTILLIALITLQFNLILIVLFFSYLSKKDKVSKKLSVLVEGINNHFSQGSKQYVTILLIKKTLFLFNLIVLQELLGAQSLITACLSGVFSCYIYIYKPFENNYENLKIFITEIMIMLNVILFSVYDIIKFNQNKDSAEVLGWINVGGFTLILIFTLLIDIYQQLLKYIRQLRKNFINQKKNMKSKNFIFFAI</sequence>
<dbReference type="Pfam" id="PF13948">
    <property type="entry name" value="DUF4215"/>
    <property type="match status" value="2"/>
</dbReference>
<feature type="transmembrane region" description="Helical" evidence="4">
    <location>
        <begin position="2120"/>
        <end position="2139"/>
    </location>
</feature>
<dbReference type="PANTHER" id="PTHR38934:SF6">
    <property type="entry name" value="CHROMOSOME UNDETERMINED SCAFFOLD_176, WHOLE GENOME SHOTGUN SEQUENCE"/>
    <property type="match status" value="1"/>
</dbReference>
<evidence type="ECO:0000256" key="2">
    <source>
        <dbReference type="ARBA" id="ARBA00022737"/>
    </source>
</evidence>
<comment type="caution">
    <text evidence="5">The sequence shown here is derived from an EMBL/GenBank/DDBJ whole genome shotgun (WGS) entry which is preliminary data.</text>
</comment>